<accession>A0AAD2JMF4</accession>
<evidence type="ECO:0000313" key="3">
    <source>
        <dbReference type="Proteomes" id="UP001295423"/>
    </source>
</evidence>
<evidence type="ECO:0000256" key="1">
    <source>
        <dbReference type="SAM" id="MobiDB-lite"/>
    </source>
</evidence>
<keyword evidence="3" id="KW-1185">Reference proteome</keyword>
<dbReference type="AlphaFoldDB" id="A0AAD2JMF4"/>
<protein>
    <submittedName>
        <fullName evidence="2">Uncharacterized protein</fullName>
    </submittedName>
</protein>
<sequence>MFRIRVGVVGSSSLTSALDPMDFHDTSNSIEEHHRTMFNQQSECNGNGDGWERRIPLRIGGDEISGRRQEWPGQSHFVADGFASSWMDNLFLLERNSLERPDDLTPNCHRSGGEAKRKRESLDLTDVERDKEFLLQDNIFEALNDLAPDFHRSGSLEEENHRGKGKRQRLALHSDLTDVERTPHKQRERIVAKDSPANTPLSAECSQNNDVANYRKQYPNLMFSPFSIKRWGHESGSWSPCHLINLVKEPTLLTMTSFPFRIIFANDAFLRLRRNDNNFIGVSLFDCFVSDELENKAHDLCRAQPFLASLSQLSRAKSFLASLLDDAGCLMRMVAAEDSETVTTLPCVVNAYPVVSNGKGRAEDISYYAMCFDDIQHDRVEISRQG</sequence>
<proteinExistence type="predicted"/>
<comment type="caution">
    <text evidence="2">The sequence shown here is derived from an EMBL/GenBank/DDBJ whole genome shotgun (WGS) entry which is preliminary data.</text>
</comment>
<gene>
    <name evidence="2" type="ORF">CYCCA115_LOCUS20709</name>
</gene>
<feature type="region of interest" description="Disordered" evidence="1">
    <location>
        <begin position="103"/>
        <end position="123"/>
    </location>
</feature>
<organism evidence="2 3">
    <name type="scientific">Cylindrotheca closterium</name>
    <dbReference type="NCBI Taxonomy" id="2856"/>
    <lineage>
        <taxon>Eukaryota</taxon>
        <taxon>Sar</taxon>
        <taxon>Stramenopiles</taxon>
        <taxon>Ochrophyta</taxon>
        <taxon>Bacillariophyta</taxon>
        <taxon>Bacillariophyceae</taxon>
        <taxon>Bacillariophycidae</taxon>
        <taxon>Bacillariales</taxon>
        <taxon>Bacillariaceae</taxon>
        <taxon>Cylindrotheca</taxon>
    </lineage>
</organism>
<dbReference type="Proteomes" id="UP001295423">
    <property type="component" value="Unassembled WGS sequence"/>
</dbReference>
<feature type="compositionally biased region" description="Basic and acidic residues" evidence="1">
    <location>
        <begin position="181"/>
        <end position="192"/>
    </location>
</feature>
<feature type="compositionally biased region" description="Basic and acidic residues" evidence="1">
    <location>
        <begin position="111"/>
        <end position="123"/>
    </location>
</feature>
<dbReference type="EMBL" id="CAKOGP040002191">
    <property type="protein sequence ID" value="CAJ1964598.1"/>
    <property type="molecule type" value="Genomic_DNA"/>
</dbReference>
<evidence type="ECO:0000313" key="2">
    <source>
        <dbReference type="EMBL" id="CAJ1964598.1"/>
    </source>
</evidence>
<reference evidence="2" key="1">
    <citation type="submission" date="2023-08" db="EMBL/GenBank/DDBJ databases">
        <authorList>
            <person name="Audoor S."/>
            <person name="Bilcke G."/>
        </authorList>
    </citation>
    <scope>NUCLEOTIDE SEQUENCE</scope>
</reference>
<feature type="region of interest" description="Disordered" evidence="1">
    <location>
        <begin position="181"/>
        <end position="203"/>
    </location>
</feature>
<name>A0AAD2JMF4_9STRA</name>